<sequence length="165" mass="18173">MSQTGALRRWELDSKKLGVEHPDQWQYRLITGILATEKRKGEFDWLPSENLSEADQVAMFLVDAHGERGVFRAIFKSSRKYLCENPVVEAAVADAAKGRFKVDPLTVTVASGFQPAAQAIVDAVSWLDPTMTAVIAGLLLIITAGGLDRYCRRTPPEPVTDVVET</sequence>
<reference evidence="1 2" key="1">
    <citation type="submission" date="2024-09" db="EMBL/GenBank/DDBJ databases">
        <title>The Natural Products Discovery Center: Release of the First 8490 Sequenced Strains for Exploring Actinobacteria Biosynthetic Diversity.</title>
        <authorList>
            <person name="Kalkreuter E."/>
            <person name="Kautsar S.A."/>
            <person name="Yang D."/>
            <person name="Bader C.D."/>
            <person name="Teijaro C.N."/>
            <person name="Fluegel L."/>
            <person name="Davis C.M."/>
            <person name="Simpson J.R."/>
            <person name="Lauterbach L."/>
            <person name="Steele A.D."/>
            <person name="Gui C."/>
            <person name="Meng S."/>
            <person name="Li G."/>
            <person name="Viehrig K."/>
            <person name="Ye F."/>
            <person name="Su P."/>
            <person name="Kiefer A.F."/>
            <person name="Nichols A."/>
            <person name="Cepeda A.J."/>
            <person name="Yan W."/>
            <person name="Fan B."/>
            <person name="Jiang Y."/>
            <person name="Adhikari A."/>
            <person name="Zheng C.-J."/>
            <person name="Schuster L."/>
            <person name="Cowan T.M."/>
            <person name="Smanski M.J."/>
            <person name="Chevrette M.G."/>
            <person name="De Carvalho L.P.S."/>
            <person name="Shen B."/>
        </authorList>
    </citation>
    <scope>NUCLEOTIDE SEQUENCE [LARGE SCALE GENOMIC DNA]</scope>
    <source>
        <strain evidence="1 2">NPDC056472</strain>
    </source>
</reference>
<evidence type="ECO:0000313" key="2">
    <source>
        <dbReference type="Proteomes" id="UP001600424"/>
    </source>
</evidence>
<organism evidence="1 2">
    <name type="scientific">Streptomyces wedmorensis</name>
    <dbReference type="NCBI Taxonomy" id="43759"/>
    <lineage>
        <taxon>Bacteria</taxon>
        <taxon>Bacillati</taxon>
        <taxon>Actinomycetota</taxon>
        <taxon>Actinomycetes</taxon>
        <taxon>Kitasatosporales</taxon>
        <taxon>Streptomycetaceae</taxon>
        <taxon>Streptomyces</taxon>
    </lineage>
</organism>
<keyword evidence="2" id="KW-1185">Reference proteome</keyword>
<dbReference type="RefSeq" id="WP_386254537.1">
    <property type="nucleotide sequence ID" value="NZ_JBHTRV010000001.1"/>
</dbReference>
<protein>
    <submittedName>
        <fullName evidence="1">Uncharacterized protein</fullName>
    </submittedName>
</protein>
<comment type="caution">
    <text evidence="1">The sequence shown here is derived from an EMBL/GenBank/DDBJ whole genome shotgun (WGS) entry which is preliminary data.</text>
</comment>
<gene>
    <name evidence="1" type="ORF">ACFQ63_01170</name>
</gene>
<accession>A0ABW6IN17</accession>
<dbReference type="EMBL" id="JBHTRV010000001">
    <property type="protein sequence ID" value="MFE5978300.1"/>
    <property type="molecule type" value="Genomic_DNA"/>
</dbReference>
<evidence type="ECO:0000313" key="1">
    <source>
        <dbReference type="EMBL" id="MFE5978300.1"/>
    </source>
</evidence>
<name>A0ABW6IN17_STRWE</name>
<dbReference type="Proteomes" id="UP001600424">
    <property type="component" value="Unassembled WGS sequence"/>
</dbReference>
<proteinExistence type="predicted"/>